<protein>
    <submittedName>
        <fullName evidence="1">Uncharacterized protein</fullName>
    </submittedName>
</protein>
<name>S4NL01_9NEOP</name>
<organism evidence="1">
    <name type="scientific">Pararge aegeria</name>
    <name type="common">speckled wood butterfly</name>
    <dbReference type="NCBI Taxonomy" id="116150"/>
    <lineage>
        <taxon>Eukaryota</taxon>
        <taxon>Metazoa</taxon>
        <taxon>Ecdysozoa</taxon>
        <taxon>Arthropoda</taxon>
        <taxon>Hexapoda</taxon>
        <taxon>Insecta</taxon>
        <taxon>Pterygota</taxon>
        <taxon>Neoptera</taxon>
        <taxon>Endopterygota</taxon>
        <taxon>Lepidoptera</taxon>
        <taxon>Glossata</taxon>
        <taxon>Ditrysia</taxon>
        <taxon>Papilionoidea</taxon>
        <taxon>Nymphalidae</taxon>
        <taxon>Satyrinae</taxon>
        <taxon>Satyrini</taxon>
        <taxon>Parargina</taxon>
        <taxon>Pararge</taxon>
    </lineage>
</organism>
<dbReference type="AlphaFoldDB" id="S4NL01"/>
<evidence type="ECO:0000313" key="1">
    <source>
        <dbReference type="EMBL" id="JAA77744.1"/>
    </source>
</evidence>
<proteinExistence type="predicted"/>
<sequence>MCPKTVKTPHAHLTSHPRSDAELTNFPIFPILWETLRTLEVQHLLSTAKWNEVTCSRNSTKVEYFLML</sequence>
<reference evidence="1" key="1">
    <citation type="journal article" date="2013" name="BMC Genomics">
        <title>Unscrambling butterfly oogenesis.</title>
        <authorList>
            <person name="Carter J.M."/>
            <person name="Baker S.C."/>
            <person name="Pink R."/>
            <person name="Carter D.R."/>
            <person name="Collins A."/>
            <person name="Tomlin J."/>
            <person name="Gibbs M."/>
            <person name="Breuker C.J."/>
        </authorList>
    </citation>
    <scope>NUCLEOTIDE SEQUENCE</scope>
    <source>
        <tissue evidence="1">Ovary</tissue>
    </source>
</reference>
<accession>S4NL01</accession>
<reference evidence="1" key="2">
    <citation type="submission" date="2013-05" db="EMBL/GenBank/DDBJ databases">
        <authorList>
            <person name="Carter J.-M."/>
            <person name="Baker S.C."/>
            <person name="Pink R."/>
            <person name="Carter D.R.F."/>
            <person name="Collins A."/>
            <person name="Tomlin J."/>
            <person name="Gibbs M."/>
            <person name="Breuker C.J."/>
        </authorList>
    </citation>
    <scope>NUCLEOTIDE SEQUENCE</scope>
    <source>
        <tissue evidence="1">Ovary</tissue>
    </source>
</reference>
<dbReference type="EMBL" id="GAIX01014816">
    <property type="protein sequence ID" value="JAA77744.1"/>
    <property type="molecule type" value="Transcribed_RNA"/>
</dbReference>